<dbReference type="RefSeq" id="WP_184754839.1">
    <property type="nucleotide sequence ID" value="NZ_BAABEK010000174.1"/>
</dbReference>
<reference evidence="2 3" key="1">
    <citation type="submission" date="2020-08" db="EMBL/GenBank/DDBJ databases">
        <title>Sequencing the genomes of 1000 actinobacteria strains.</title>
        <authorList>
            <person name="Klenk H.-P."/>
        </authorList>
    </citation>
    <scope>NUCLEOTIDE SEQUENCE [LARGE SCALE GENOMIC DNA]</scope>
    <source>
        <strain evidence="2 3">DSM 43023</strain>
    </source>
</reference>
<evidence type="ECO:0000313" key="3">
    <source>
        <dbReference type="Proteomes" id="UP000534286"/>
    </source>
</evidence>
<accession>A0A7W7RV43</accession>
<feature type="region of interest" description="Disordered" evidence="1">
    <location>
        <begin position="94"/>
        <end position="115"/>
    </location>
</feature>
<dbReference type="Proteomes" id="UP000534286">
    <property type="component" value="Unassembled WGS sequence"/>
</dbReference>
<comment type="caution">
    <text evidence="2">The sequence shown here is derived from an EMBL/GenBank/DDBJ whole genome shotgun (WGS) entry which is preliminary data.</text>
</comment>
<dbReference type="AlphaFoldDB" id="A0A7W7RV43"/>
<organism evidence="2 3">
    <name type="scientific">Streptosporangium album</name>
    <dbReference type="NCBI Taxonomy" id="47479"/>
    <lineage>
        <taxon>Bacteria</taxon>
        <taxon>Bacillati</taxon>
        <taxon>Actinomycetota</taxon>
        <taxon>Actinomycetes</taxon>
        <taxon>Streptosporangiales</taxon>
        <taxon>Streptosporangiaceae</taxon>
        <taxon>Streptosporangium</taxon>
    </lineage>
</organism>
<protein>
    <submittedName>
        <fullName evidence="2">Uncharacterized protein</fullName>
    </submittedName>
</protein>
<proteinExistence type="predicted"/>
<sequence>MVIAAMASLAGFGAGCERHGLTPADLGVSKSMDLLNVRVGSAALSLLSNTWHMLGFGCGAPRTSAGSDRRVICSNATSCSMLCAKDQFCHSVASGPGAQGRQARAPEAARQPIAEPGVVRTEVSDRHGLNW</sequence>
<keyword evidence="3" id="KW-1185">Reference proteome</keyword>
<name>A0A7W7RV43_9ACTN</name>
<feature type="compositionally biased region" description="Low complexity" evidence="1">
    <location>
        <begin position="99"/>
        <end position="115"/>
    </location>
</feature>
<evidence type="ECO:0000313" key="2">
    <source>
        <dbReference type="EMBL" id="MBB4938702.1"/>
    </source>
</evidence>
<dbReference type="EMBL" id="JACHJU010000001">
    <property type="protein sequence ID" value="MBB4938702.1"/>
    <property type="molecule type" value="Genomic_DNA"/>
</dbReference>
<evidence type="ECO:0000256" key="1">
    <source>
        <dbReference type="SAM" id="MobiDB-lite"/>
    </source>
</evidence>
<gene>
    <name evidence="2" type="ORF">FHR32_003007</name>
</gene>